<dbReference type="InterPro" id="IPR010987">
    <property type="entry name" value="Glutathione-S-Trfase_C-like"/>
</dbReference>
<dbReference type="SFLD" id="SFLDG00358">
    <property type="entry name" value="Main_(cytGST)"/>
    <property type="match status" value="1"/>
</dbReference>
<proteinExistence type="predicted"/>
<dbReference type="InterPro" id="IPR036249">
    <property type="entry name" value="Thioredoxin-like_sf"/>
</dbReference>
<accession>A0ABQ6E1X4</accession>
<dbReference type="GO" id="GO:0016853">
    <property type="term" value="F:isomerase activity"/>
    <property type="evidence" value="ECO:0007669"/>
    <property type="project" value="UniProtKB-KW"/>
</dbReference>
<reference evidence="4" key="1">
    <citation type="journal article" date="2019" name="Int. J. Syst. Evol. Microbiol.">
        <title>The Global Catalogue of Microorganisms (GCM) 10K type strain sequencing project: providing services to taxonomists for standard genome sequencing and annotation.</title>
        <authorList>
            <consortium name="The Broad Institute Genomics Platform"/>
            <consortium name="The Broad Institute Genome Sequencing Center for Infectious Disease"/>
            <person name="Wu L."/>
            <person name="Ma J."/>
        </authorList>
    </citation>
    <scope>NUCLEOTIDE SEQUENCE [LARGE SCALE GENOMIC DNA]</scope>
    <source>
        <strain evidence="4">NBRC 103166</strain>
    </source>
</reference>
<dbReference type="Gene3D" id="3.40.30.10">
    <property type="entry name" value="Glutaredoxin"/>
    <property type="match status" value="1"/>
</dbReference>
<dbReference type="SUPFAM" id="SSF52833">
    <property type="entry name" value="Thioredoxin-like"/>
    <property type="match status" value="1"/>
</dbReference>
<keyword evidence="4" id="KW-1185">Reference proteome</keyword>
<dbReference type="RefSeq" id="WP_284204310.1">
    <property type="nucleotide sequence ID" value="NZ_BSPQ01000010.1"/>
</dbReference>
<evidence type="ECO:0000259" key="2">
    <source>
        <dbReference type="PROSITE" id="PS50405"/>
    </source>
</evidence>
<dbReference type="EMBL" id="BSPQ01000010">
    <property type="protein sequence ID" value="GLS91185.1"/>
    <property type="molecule type" value="Genomic_DNA"/>
</dbReference>
<dbReference type="Pfam" id="PF13409">
    <property type="entry name" value="GST_N_2"/>
    <property type="match status" value="1"/>
</dbReference>
<evidence type="ECO:0000259" key="1">
    <source>
        <dbReference type="PROSITE" id="PS50404"/>
    </source>
</evidence>
<dbReference type="InterPro" id="IPR004046">
    <property type="entry name" value="GST_C"/>
</dbReference>
<dbReference type="Gene3D" id="1.20.1050.10">
    <property type="match status" value="1"/>
</dbReference>
<dbReference type="PANTHER" id="PTHR44051:SF8">
    <property type="entry name" value="GLUTATHIONE S-TRANSFERASE GSTA"/>
    <property type="match status" value="1"/>
</dbReference>
<dbReference type="SUPFAM" id="SSF47616">
    <property type="entry name" value="GST C-terminal domain-like"/>
    <property type="match status" value="1"/>
</dbReference>
<organism evidence="3 4">
    <name type="scientific">Psychromonas marina</name>
    <dbReference type="NCBI Taxonomy" id="88364"/>
    <lineage>
        <taxon>Bacteria</taxon>
        <taxon>Pseudomonadati</taxon>
        <taxon>Pseudomonadota</taxon>
        <taxon>Gammaproteobacteria</taxon>
        <taxon>Alteromonadales</taxon>
        <taxon>Psychromonadaceae</taxon>
        <taxon>Psychromonas</taxon>
    </lineage>
</organism>
<dbReference type="Proteomes" id="UP001157353">
    <property type="component" value="Unassembled WGS sequence"/>
</dbReference>
<dbReference type="PANTHER" id="PTHR44051">
    <property type="entry name" value="GLUTATHIONE S-TRANSFERASE-RELATED"/>
    <property type="match status" value="1"/>
</dbReference>
<dbReference type="InterPro" id="IPR040079">
    <property type="entry name" value="Glutathione_S-Trfase"/>
</dbReference>
<dbReference type="PROSITE" id="PS50405">
    <property type="entry name" value="GST_CTER"/>
    <property type="match status" value="1"/>
</dbReference>
<feature type="domain" description="GST C-terminal" evidence="2">
    <location>
        <begin position="101"/>
        <end position="256"/>
    </location>
</feature>
<comment type="caution">
    <text evidence="3">The sequence shown here is derived from an EMBL/GenBank/DDBJ whole genome shotgun (WGS) entry which is preliminary data.</text>
</comment>
<feature type="domain" description="GST N-terminal" evidence="1">
    <location>
        <begin position="15"/>
        <end position="96"/>
    </location>
</feature>
<dbReference type="Pfam" id="PF00043">
    <property type="entry name" value="GST_C"/>
    <property type="match status" value="1"/>
</dbReference>
<protein>
    <submittedName>
        <fullName evidence="3">Maleylacetoacetate isomerase</fullName>
    </submittedName>
</protein>
<dbReference type="InterPro" id="IPR036282">
    <property type="entry name" value="Glutathione-S-Trfase_C_sf"/>
</dbReference>
<dbReference type="InterPro" id="IPR004045">
    <property type="entry name" value="Glutathione_S-Trfase_N"/>
</dbReference>
<gene>
    <name evidence="3" type="ORF">GCM10007916_22540</name>
</gene>
<sequence>MAIITPTNKSVLSLKGLHLYHTGFSNCAMRVRMTLEEKGLEWVSHPIDLMKDENLSAEYIGINPNAVVPTLVDDGVVIIDSADIIDYLNEKFTSGSLSPNTNSDQQQMYDWIYLARDNHLSIKTYMYSNMRGLPSRKKSAQQMDEYRNKQTFDAALVEFHERNSSEQGFSQKELHKAKTVIDDCFQKMDNRLKDNPWLAGDHFSLADIAWIPQLVILKVVGYPLENYPHLEKWKASIIERPSFKNGVLAWLPAMAK</sequence>
<evidence type="ECO:0000313" key="4">
    <source>
        <dbReference type="Proteomes" id="UP001157353"/>
    </source>
</evidence>
<name>A0ABQ6E1X4_9GAMM</name>
<dbReference type="PROSITE" id="PS50404">
    <property type="entry name" value="GST_NTER"/>
    <property type="match status" value="1"/>
</dbReference>
<evidence type="ECO:0000313" key="3">
    <source>
        <dbReference type="EMBL" id="GLS91185.1"/>
    </source>
</evidence>
<keyword evidence="3" id="KW-0413">Isomerase</keyword>
<dbReference type="SFLD" id="SFLDS00019">
    <property type="entry name" value="Glutathione_Transferase_(cytos"/>
    <property type="match status" value="1"/>
</dbReference>